<dbReference type="KEGG" id="bsed:DN745_07080"/>
<dbReference type="InterPro" id="IPR011990">
    <property type="entry name" value="TPR-like_helical_dom_sf"/>
</dbReference>
<reference evidence="1 2" key="1">
    <citation type="submission" date="2018-06" db="EMBL/GenBank/DDBJ databases">
        <title>Lujinxingia sediminis gen. nov. sp. nov., a new facultative anaerobic member of the class Deltaproteobacteria, and proposal of Lujinxingaceae fam. nov.</title>
        <authorList>
            <person name="Guo L.-Y."/>
            <person name="Li C.-M."/>
            <person name="Wang S."/>
            <person name="Du Z.-J."/>
        </authorList>
    </citation>
    <scope>NUCLEOTIDE SEQUENCE [LARGE SCALE GENOMIC DNA]</scope>
    <source>
        <strain evidence="1 2">FA350</strain>
    </source>
</reference>
<evidence type="ECO:0000313" key="1">
    <source>
        <dbReference type="EMBL" id="AWV89109.1"/>
    </source>
</evidence>
<evidence type="ECO:0000313" key="2">
    <source>
        <dbReference type="Proteomes" id="UP000249799"/>
    </source>
</evidence>
<dbReference type="RefSeq" id="WP_111333349.1">
    <property type="nucleotide sequence ID" value="NZ_CP030032.1"/>
</dbReference>
<name>A0A2Z4FJK1_9DELT</name>
<dbReference type="Proteomes" id="UP000249799">
    <property type="component" value="Chromosome"/>
</dbReference>
<dbReference type="SUPFAM" id="SSF52540">
    <property type="entry name" value="P-loop containing nucleoside triphosphate hydrolases"/>
    <property type="match status" value="1"/>
</dbReference>
<dbReference type="PANTHER" id="PTHR47691:SF3">
    <property type="entry name" value="HTH-TYPE TRANSCRIPTIONAL REGULATOR RV0890C-RELATED"/>
    <property type="match status" value="1"/>
</dbReference>
<dbReference type="Gene3D" id="1.25.40.10">
    <property type="entry name" value="Tetratricopeptide repeat domain"/>
    <property type="match status" value="2"/>
</dbReference>
<dbReference type="PROSITE" id="PS50005">
    <property type="entry name" value="TPR"/>
    <property type="match status" value="1"/>
</dbReference>
<organism evidence="1 2">
    <name type="scientific">Bradymonas sediminis</name>
    <dbReference type="NCBI Taxonomy" id="1548548"/>
    <lineage>
        <taxon>Bacteria</taxon>
        <taxon>Deltaproteobacteria</taxon>
        <taxon>Bradymonadales</taxon>
        <taxon>Bradymonadaceae</taxon>
        <taxon>Bradymonas</taxon>
    </lineage>
</organism>
<gene>
    <name evidence="1" type="ORF">DN745_07080</name>
</gene>
<protein>
    <submittedName>
        <fullName evidence="1">Uncharacterized protein</fullName>
    </submittedName>
</protein>
<dbReference type="OrthoDB" id="9812579at2"/>
<dbReference type="Gene3D" id="3.40.50.300">
    <property type="entry name" value="P-loop containing nucleotide triphosphate hydrolases"/>
    <property type="match status" value="1"/>
</dbReference>
<dbReference type="PANTHER" id="PTHR47691">
    <property type="entry name" value="REGULATOR-RELATED"/>
    <property type="match status" value="1"/>
</dbReference>
<dbReference type="InterPro" id="IPR027417">
    <property type="entry name" value="P-loop_NTPase"/>
</dbReference>
<dbReference type="AlphaFoldDB" id="A0A2Z4FJK1"/>
<accession>A0A2Z4FJK1</accession>
<dbReference type="SMART" id="SM00028">
    <property type="entry name" value="TPR"/>
    <property type="match status" value="7"/>
</dbReference>
<dbReference type="EMBL" id="CP030032">
    <property type="protein sequence ID" value="AWV89109.1"/>
    <property type="molecule type" value="Genomic_DNA"/>
</dbReference>
<dbReference type="Pfam" id="PF13424">
    <property type="entry name" value="TPR_12"/>
    <property type="match status" value="1"/>
</dbReference>
<keyword evidence="2" id="KW-1185">Reference proteome</keyword>
<dbReference type="SUPFAM" id="SSF48452">
    <property type="entry name" value="TPR-like"/>
    <property type="match status" value="2"/>
</dbReference>
<dbReference type="InterPro" id="IPR019734">
    <property type="entry name" value="TPR_rpt"/>
</dbReference>
<proteinExistence type="predicted"/>
<sequence>MGEEIQADNTRAPRAWAGEFIGRVAELEAFHQLSASGASLITVCGAPGAGKTRFVCEILSRGLLREHHSAPVFIDLSDAASGADALDLVARTLAAGSSGGRSAALEHPLVGATARYIILDTVEHLIEPLSALLIEWRAIAPQVGFVLTSREPLHLAAERIFQLDPLTPADAADLLIARAYQGVDGPGESEFGDITAKIRELVARLDYLPLAIELAAEHARTLPISEIIERLGDSFDLLRSRRRDVKGRHKSLRAALQWSWDTLGAIEKQVLAQSSVFCGGFTLKAAMRVIEARAGAGQLDVAQVLDRLVDKSLLRVASEPGAPAARYRHFHFSRAYFRAFWTTGQGFEGAASEPITEARDALHRRHASFFLKEGEAHLGLAKTCAAMTCGAWLNAEAENLRVLFERASRWPGHAERLQAARLLDEHHRCSGAVELHEELLDDAVDIAIAAGDASWQAEFLRRRGRLRGQRGQFSKAKVDYEQALALGDAGEDAEFIAWTRFESGELARQRGDIDRALAEFGRAEDLAASTEQWGLLRSVLAHQASCDVDRGDFARARQRINRLHAISETDDLRAEADLYRRLAYVHYYLGEFVEQQQLNEHALELARRLGDRRQLAACAQGLADSYFADSNFDKAIALYRDALEIHRELGDEHLEGILLGNLGGAYHRREDFDAAQEAYRRSLRIHRGSRATPYLAVTTSALGVLEHEQSRVAQARAHYAQACELFELLDQASDVASVLLYRGWLSLEVGSQASAEGYFERAQELFGRHEADVGWQAVAGASLAVLRAMQAKPQAYTGLLERAHLRVRAFPDSLERSLVNGLTLLVRALVAQDGAGFGEDLCAAWAQDNSLRLRSLHARLIQRLMRRLPEVLGAESGLQEISSAHATVAPALAEAVATIHADGSGFEVPGFEPADLRRRRSLRLILAELARRHQRDDTEGFGVFDAFDVGWPGEAVEPEVAAGRVYWAIRTLRGLGLEDYLVTVDDGYMLASSSRILIK</sequence>